<feature type="transmembrane region" description="Helical" evidence="1">
    <location>
        <begin position="132"/>
        <end position="156"/>
    </location>
</feature>
<name>A0A1F7YX70_9BACT</name>
<dbReference type="EMBL" id="MGGP01000020">
    <property type="protein sequence ID" value="OGM31867.1"/>
    <property type="molecule type" value="Genomic_DNA"/>
</dbReference>
<evidence type="ECO:0000313" key="3">
    <source>
        <dbReference type="Proteomes" id="UP000178870"/>
    </source>
</evidence>
<dbReference type="AlphaFoldDB" id="A0A1F7YX70"/>
<comment type="caution">
    <text evidence="2">The sequence shown here is derived from an EMBL/GenBank/DDBJ whole genome shotgun (WGS) entry which is preliminary data.</text>
</comment>
<proteinExistence type="predicted"/>
<protein>
    <recommendedName>
        <fullName evidence="4">SMODS and SLOG-associating 2TM effector domain-containing protein</fullName>
    </recommendedName>
</protein>
<dbReference type="Proteomes" id="UP000178870">
    <property type="component" value="Unassembled WGS sequence"/>
</dbReference>
<keyword evidence="1" id="KW-1133">Transmembrane helix</keyword>
<gene>
    <name evidence="2" type="ORF">A2803_01110</name>
</gene>
<keyword evidence="1" id="KW-0812">Transmembrane</keyword>
<reference evidence="2 3" key="1">
    <citation type="journal article" date="2016" name="Nat. Commun.">
        <title>Thousands of microbial genomes shed light on interconnected biogeochemical processes in an aquifer system.</title>
        <authorList>
            <person name="Anantharaman K."/>
            <person name="Brown C.T."/>
            <person name="Hug L.A."/>
            <person name="Sharon I."/>
            <person name="Castelle C.J."/>
            <person name="Probst A.J."/>
            <person name="Thomas B.C."/>
            <person name="Singh A."/>
            <person name="Wilkins M.J."/>
            <person name="Karaoz U."/>
            <person name="Brodie E.L."/>
            <person name="Williams K.H."/>
            <person name="Hubbard S.S."/>
            <person name="Banfield J.F."/>
        </authorList>
    </citation>
    <scope>NUCLEOTIDE SEQUENCE [LARGE SCALE GENOMIC DNA]</scope>
</reference>
<keyword evidence="1" id="KW-0472">Membrane</keyword>
<evidence type="ECO:0000256" key="1">
    <source>
        <dbReference type="SAM" id="Phobius"/>
    </source>
</evidence>
<sequence length="157" mass="18132">MDKEEKRQREKEKAGNDALYWNRLANEREFEVSNKLLAIASTLIPLFASLEIFNVTLTSDQKSLIILILLFLIASVVTGLIQYHVDRQFFESYQMRNNKIESYYEEFEYDAAQKLINNLKEKDPLKREGNTLAATLQTILFSLALILITILVASLLL</sequence>
<accession>A0A1F7YX70</accession>
<feature type="transmembrane region" description="Helical" evidence="1">
    <location>
        <begin position="63"/>
        <end position="85"/>
    </location>
</feature>
<evidence type="ECO:0000313" key="2">
    <source>
        <dbReference type="EMBL" id="OGM31867.1"/>
    </source>
</evidence>
<organism evidence="2 3">
    <name type="scientific">Candidatus Woesebacteria bacterium RIFCSPHIGHO2_01_FULL_44_21</name>
    <dbReference type="NCBI Taxonomy" id="1802503"/>
    <lineage>
        <taxon>Bacteria</taxon>
        <taxon>Candidatus Woeseibacteriota</taxon>
    </lineage>
</organism>
<evidence type="ECO:0008006" key="4">
    <source>
        <dbReference type="Google" id="ProtNLM"/>
    </source>
</evidence>